<keyword evidence="5" id="KW-0175">Coiled coil</keyword>
<evidence type="ECO:0000313" key="8">
    <source>
        <dbReference type="RefSeq" id="XP_018014944.2"/>
    </source>
</evidence>
<dbReference type="OrthoDB" id="6612291at2759"/>
<name>A0A8B7NMP0_HYAAZ</name>
<sequence length="211" mass="23009">MPLGKTTFGSVEESSGTTIVMSSEDLAWFMSVYALGMLLGGLLSGALMNAVGRRGALLVSALPSLLGWLMTGSFYELALALGILLVMLGGAFTSWQQLALICTSPTLTYATLIFFCKESPAYLLMKGQESEARAAMQYYRGADYCIDKEMNDIKESQEEAKKAKFKLSDLKKTHIHRPIIITLTIGIFSQLSGIQVLTSNLNSIFKVVLKN</sequence>
<evidence type="ECO:0000256" key="5">
    <source>
        <dbReference type="SAM" id="Coils"/>
    </source>
</evidence>
<proteinExistence type="predicted"/>
<dbReference type="KEGG" id="hazt:108671861"/>
<dbReference type="InterPro" id="IPR050549">
    <property type="entry name" value="MFS_Trehalose_Transporter"/>
</dbReference>
<dbReference type="RefSeq" id="XP_018014944.2">
    <property type="nucleotide sequence ID" value="XM_018159455.2"/>
</dbReference>
<evidence type="ECO:0000256" key="6">
    <source>
        <dbReference type="SAM" id="Phobius"/>
    </source>
</evidence>
<comment type="subcellular location">
    <subcellularLocation>
        <location evidence="1">Membrane</location>
    </subcellularLocation>
</comment>
<keyword evidence="7" id="KW-1185">Reference proteome</keyword>
<dbReference type="SUPFAM" id="SSF103473">
    <property type="entry name" value="MFS general substrate transporter"/>
    <property type="match status" value="1"/>
</dbReference>
<evidence type="ECO:0000256" key="2">
    <source>
        <dbReference type="ARBA" id="ARBA00022692"/>
    </source>
</evidence>
<keyword evidence="3 6" id="KW-1133">Transmembrane helix</keyword>
<evidence type="ECO:0000256" key="3">
    <source>
        <dbReference type="ARBA" id="ARBA00022989"/>
    </source>
</evidence>
<dbReference type="GeneID" id="108671861"/>
<organism evidence="7 8">
    <name type="scientific">Hyalella azteca</name>
    <name type="common">Amphipod</name>
    <dbReference type="NCBI Taxonomy" id="294128"/>
    <lineage>
        <taxon>Eukaryota</taxon>
        <taxon>Metazoa</taxon>
        <taxon>Ecdysozoa</taxon>
        <taxon>Arthropoda</taxon>
        <taxon>Crustacea</taxon>
        <taxon>Multicrustacea</taxon>
        <taxon>Malacostraca</taxon>
        <taxon>Eumalacostraca</taxon>
        <taxon>Peracarida</taxon>
        <taxon>Amphipoda</taxon>
        <taxon>Senticaudata</taxon>
        <taxon>Talitrida</taxon>
        <taxon>Talitroidea</taxon>
        <taxon>Hyalellidae</taxon>
        <taxon>Hyalella</taxon>
    </lineage>
</organism>
<accession>A0A8B7NMP0</accession>
<dbReference type="InterPro" id="IPR036259">
    <property type="entry name" value="MFS_trans_sf"/>
</dbReference>
<dbReference type="PANTHER" id="PTHR48021">
    <property type="match status" value="1"/>
</dbReference>
<dbReference type="Proteomes" id="UP000694843">
    <property type="component" value="Unplaced"/>
</dbReference>
<dbReference type="AlphaFoldDB" id="A0A8B7NMP0"/>
<keyword evidence="4 6" id="KW-0472">Membrane</keyword>
<dbReference type="InterPro" id="IPR005828">
    <property type="entry name" value="MFS_sugar_transport-like"/>
</dbReference>
<dbReference type="Pfam" id="PF00083">
    <property type="entry name" value="Sugar_tr"/>
    <property type="match status" value="1"/>
</dbReference>
<dbReference type="Gene3D" id="1.20.1250.20">
    <property type="entry name" value="MFS general substrate transporter like domains"/>
    <property type="match status" value="2"/>
</dbReference>
<dbReference type="PANTHER" id="PTHR48021:SF1">
    <property type="entry name" value="GH07001P-RELATED"/>
    <property type="match status" value="1"/>
</dbReference>
<gene>
    <name evidence="8" type="primary">LOC108671861</name>
</gene>
<feature type="transmembrane region" description="Helical" evidence="6">
    <location>
        <begin position="68"/>
        <end position="92"/>
    </location>
</feature>
<protein>
    <submittedName>
        <fullName evidence="8">Sugar transporter ERD6-like 6</fullName>
    </submittedName>
</protein>
<evidence type="ECO:0000256" key="1">
    <source>
        <dbReference type="ARBA" id="ARBA00004370"/>
    </source>
</evidence>
<dbReference type="GO" id="GO:0022857">
    <property type="term" value="F:transmembrane transporter activity"/>
    <property type="evidence" value="ECO:0007669"/>
    <property type="project" value="InterPro"/>
</dbReference>
<evidence type="ECO:0000256" key="4">
    <source>
        <dbReference type="ARBA" id="ARBA00023136"/>
    </source>
</evidence>
<keyword evidence="2 6" id="KW-0812">Transmembrane</keyword>
<feature type="transmembrane region" description="Helical" evidence="6">
    <location>
        <begin position="98"/>
        <end position="116"/>
    </location>
</feature>
<reference evidence="8" key="1">
    <citation type="submission" date="2025-08" db="UniProtKB">
        <authorList>
            <consortium name="RefSeq"/>
        </authorList>
    </citation>
    <scope>IDENTIFICATION</scope>
    <source>
        <tissue evidence="8">Whole organism</tissue>
    </source>
</reference>
<evidence type="ECO:0000313" key="7">
    <source>
        <dbReference type="Proteomes" id="UP000694843"/>
    </source>
</evidence>
<dbReference type="GO" id="GO:0016020">
    <property type="term" value="C:membrane"/>
    <property type="evidence" value="ECO:0007669"/>
    <property type="project" value="UniProtKB-SubCell"/>
</dbReference>
<feature type="coiled-coil region" evidence="5">
    <location>
        <begin position="146"/>
        <end position="173"/>
    </location>
</feature>
<feature type="transmembrane region" description="Helical" evidence="6">
    <location>
        <begin position="26"/>
        <end position="47"/>
    </location>
</feature>